<dbReference type="OrthoDB" id="691587at2759"/>
<dbReference type="CDD" id="cd11019">
    <property type="entry name" value="OsENODL1_like"/>
    <property type="match status" value="1"/>
</dbReference>
<sequence>MGWTVPTDPNAMTYNQWAQSNRFQVGDSLLFVYPPETDQVLQVNEESYNSCNTRSYIKSYKDGNTVILLDRSGPFYFISGIQANCLKNESMVVVVISERTSSYNQSPPASNAAPSSSSSSTFWVVSALMAKLGPLLAPLLRRLKRIGGRNECKGCKQSRQVLTDIDYSELMDLLGLWPHATLAPKEQGSLQQHAATSSKKGELQKTTFLSSRERLQKAGPFGYPT</sequence>
<evidence type="ECO:0000256" key="5">
    <source>
        <dbReference type="ARBA" id="ARBA00023157"/>
    </source>
</evidence>
<evidence type="ECO:0000256" key="10">
    <source>
        <dbReference type="SAM" id="MobiDB-lite"/>
    </source>
</evidence>
<keyword evidence="7" id="KW-0449">Lipoprotein</keyword>
<dbReference type="Proteomes" id="UP001085076">
    <property type="component" value="Miscellaneous, Linkage group lg04"/>
</dbReference>
<dbReference type="PANTHER" id="PTHR33021:SF253">
    <property type="entry name" value="EARLY NODULIN-LIKE PROTEIN 9"/>
    <property type="match status" value="1"/>
</dbReference>
<proteinExistence type="inferred from homology"/>
<reference evidence="12" key="1">
    <citation type="submission" date="2021-03" db="EMBL/GenBank/DDBJ databases">
        <authorList>
            <person name="Li Z."/>
            <person name="Yang C."/>
        </authorList>
    </citation>
    <scope>NUCLEOTIDE SEQUENCE</scope>
    <source>
        <strain evidence="12">Dzin_1.0</strain>
        <tissue evidence="12">Leaf</tissue>
    </source>
</reference>
<dbReference type="InterPro" id="IPR008972">
    <property type="entry name" value="Cupredoxin"/>
</dbReference>
<reference evidence="12" key="2">
    <citation type="journal article" date="2022" name="Hortic Res">
        <title>The genome of Dioscorea zingiberensis sheds light on the biosynthesis, origin and evolution of the medicinally important diosgenin saponins.</title>
        <authorList>
            <person name="Li Y."/>
            <person name="Tan C."/>
            <person name="Li Z."/>
            <person name="Guo J."/>
            <person name="Li S."/>
            <person name="Chen X."/>
            <person name="Wang C."/>
            <person name="Dai X."/>
            <person name="Yang H."/>
            <person name="Song W."/>
            <person name="Hou L."/>
            <person name="Xu J."/>
            <person name="Tong Z."/>
            <person name="Xu A."/>
            <person name="Yuan X."/>
            <person name="Wang W."/>
            <person name="Yang Q."/>
            <person name="Chen L."/>
            <person name="Sun Z."/>
            <person name="Wang K."/>
            <person name="Pan B."/>
            <person name="Chen J."/>
            <person name="Bao Y."/>
            <person name="Liu F."/>
            <person name="Qi X."/>
            <person name="Gang D.R."/>
            <person name="Wen J."/>
            <person name="Li J."/>
        </authorList>
    </citation>
    <scope>NUCLEOTIDE SEQUENCE</scope>
    <source>
        <strain evidence="12">Dzin_1.0</strain>
    </source>
</reference>
<feature type="region of interest" description="Disordered" evidence="10">
    <location>
        <begin position="189"/>
        <end position="225"/>
    </location>
</feature>
<dbReference type="AlphaFoldDB" id="A0A9D5CKQ3"/>
<dbReference type="PANTHER" id="PTHR33021">
    <property type="entry name" value="BLUE COPPER PROTEIN"/>
    <property type="match status" value="1"/>
</dbReference>
<comment type="subcellular location">
    <subcellularLocation>
        <location evidence="9">Endomembrane system</location>
        <topology evidence="9">Lipid-anchor</topology>
    </subcellularLocation>
    <subcellularLocation>
        <location evidence="1">Membrane</location>
        <topology evidence="1">Lipid-anchor</topology>
        <topology evidence="1">GPI-anchor</topology>
    </subcellularLocation>
</comment>
<evidence type="ECO:0000256" key="1">
    <source>
        <dbReference type="ARBA" id="ARBA00004589"/>
    </source>
</evidence>
<gene>
    <name evidence="12" type="ORF">J5N97_016694</name>
</gene>
<dbReference type="EMBL" id="JAGGNH010000004">
    <property type="protein sequence ID" value="KAJ0974729.1"/>
    <property type="molecule type" value="Genomic_DNA"/>
</dbReference>
<comment type="caution">
    <text evidence="12">The sequence shown here is derived from an EMBL/GenBank/DDBJ whole genome shotgun (WGS) entry which is preliminary data.</text>
</comment>
<organism evidence="12 13">
    <name type="scientific">Dioscorea zingiberensis</name>
    <dbReference type="NCBI Taxonomy" id="325984"/>
    <lineage>
        <taxon>Eukaryota</taxon>
        <taxon>Viridiplantae</taxon>
        <taxon>Streptophyta</taxon>
        <taxon>Embryophyta</taxon>
        <taxon>Tracheophyta</taxon>
        <taxon>Spermatophyta</taxon>
        <taxon>Magnoliopsida</taxon>
        <taxon>Liliopsida</taxon>
        <taxon>Dioscoreales</taxon>
        <taxon>Dioscoreaceae</taxon>
        <taxon>Dioscorea</taxon>
    </lineage>
</organism>
<keyword evidence="6" id="KW-0325">Glycoprotein</keyword>
<name>A0A9D5CKQ3_9LILI</name>
<dbReference type="GO" id="GO:0009055">
    <property type="term" value="F:electron transfer activity"/>
    <property type="evidence" value="ECO:0007669"/>
    <property type="project" value="InterPro"/>
</dbReference>
<keyword evidence="3" id="KW-0732">Signal</keyword>
<evidence type="ECO:0000256" key="9">
    <source>
        <dbReference type="ARBA" id="ARBA00037868"/>
    </source>
</evidence>
<feature type="domain" description="Phytocyanin" evidence="11">
    <location>
        <begin position="1"/>
        <end position="97"/>
    </location>
</feature>
<comment type="similarity">
    <text evidence="8">Belongs to the early nodulin-like (ENODL) family.</text>
</comment>
<dbReference type="GO" id="GO:0098552">
    <property type="term" value="C:side of membrane"/>
    <property type="evidence" value="ECO:0007669"/>
    <property type="project" value="UniProtKB-KW"/>
</dbReference>
<evidence type="ECO:0000313" key="12">
    <source>
        <dbReference type="EMBL" id="KAJ0974729.1"/>
    </source>
</evidence>
<dbReference type="PROSITE" id="PS51485">
    <property type="entry name" value="PHYTOCYANIN"/>
    <property type="match status" value="1"/>
</dbReference>
<evidence type="ECO:0000313" key="13">
    <source>
        <dbReference type="Proteomes" id="UP001085076"/>
    </source>
</evidence>
<dbReference type="InterPro" id="IPR041846">
    <property type="entry name" value="ENL_dom"/>
</dbReference>
<keyword evidence="4" id="KW-0472">Membrane</keyword>
<evidence type="ECO:0000256" key="6">
    <source>
        <dbReference type="ARBA" id="ARBA00023180"/>
    </source>
</evidence>
<dbReference type="GO" id="GO:0012505">
    <property type="term" value="C:endomembrane system"/>
    <property type="evidence" value="ECO:0007669"/>
    <property type="project" value="UniProtKB-SubCell"/>
</dbReference>
<keyword evidence="13" id="KW-1185">Reference proteome</keyword>
<accession>A0A9D5CKQ3</accession>
<feature type="compositionally biased region" description="Polar residues" evidence="10">
    <location>
        <begin position="189"/>
        <end position="210"/>
    </location>
</feature>
<protein>
    <recommendedName>
        <fullName evidence="11">Phytocyanin domain-containing protein</fullName>
    </recommendedName>
</protein>
<dbReference type="SUPFAM" id="SSF49503">
    <property type="entry name" value="Cupredoxins"/>
    <property type="match status" value="1"/>
</dbReference>
<evidence type="ECO:0000256" key="2">
    <source>
        <dbReference type="ARBA" id="ARBA00022622"/>
    </source>
</evidence>
<dbReference type="Pfam" id="PF02298">
    <property type="entry name" value="Cu_bind_like"/>
    <property type="match status" value="1"/>
</dbReference>
<evidence type="ECO:0000256" key="8">
    <source>
        <dbReference type="ARBA" id="ARBA00035011"/>
    </source>
</evidence>
<dbReference type="FunFam" id="2.60.40.420:FF:000034">
    <property type="entry name" value="Cupredoxin superfamily protein"/>
    <property type="match status" value="1"/>
</dbReference>
<dbReference type="GO" id="GO:0005886">
    <property type="term" value="C:plasma membrane"/>
    <property type="evidence" value="ECO:0007669"/>
    <property type="project" value="TreeGrafter"/>
</dbReference>
<evidence type="ECO:0000256" key="3">
    <source>
        <dbReference type="ARBA" id="ARBA00022729"/>
    </source>
</evidence>
<dbReference type="Gene3D" id="2.60.40.420">
    <property type="entry name" value="Cupredoxins - blue copper proteins"/>
    <property type="match status" value="1"/>
</dbReference>
<evidence type="ECO:0000256" key="7">
    <source>
        <dbReference type="ARBA" id="ARBA00023288"/>
    </source>
</evidence>
<dbReference type="InterPro" id="IPR039391">
    <property type="entry name" value="Phytocyanin-like"/>
</dbReference>
<evidence type="ECO:0000256" key="4">
    <source>
        <dbReference type="ARBA" id="ARBA00023136"/>
    </source>
</evidence>
<keyword evidence="2" id="KW-0336">GPI-anchor</keyword>
<keyword evidence="5" id="KW-1015">Disulfide bond</keyword>
<evidence type="ECO:0000259" key="11">
    <source>
        <dbReference type="PROSITE" id="PS51485"/>
    </source>
</evidence>
<dbReference type="InterPro" id="IPR003245">
    <property type="entry name" value="Phytocyanin_dom"/>
</dbReference>